<evidence type="ECO:0000313" key="1">
    <source>
        <dbReference type="EMBL" id="RVU39084.1"/>
    </source>
</evidence>
<protein>
    <submittedName>
        <fullName evidence="1">Thioesterase</fullName>
    </submittedName>
</protein>
<comment type="caution">
    <text evidence="1">The sequence shown here is derived from an EMBL/GenBank/DDBJ whole genome shotgun (WGS) entry which is preliminary data.</text>
</comment>
<dbReference type="Pfam" id="PF13279">
    <property type="entry name" value="4HBT_2"/>
    <property type="match status" value="1"/>
</dbReference>
<proteinExistence type="predicted"/>
<sequence>MSEKENGGSWVETFKGAVLAAEYDPESSMNSRLYIERFDQATWFLMHAIGITPRTIKSDGRRIAVVRQVFQYVRELRGGELVRIESGFIAVGKKHFRFLHRMFDVETGDLVATSDVTAVQASLKNGKTVPLPDEQTQKAAKHTITVDTID</sequence>
<organism evidence="1 2">
    <name type="scientific">Hwanghaeella grinnelliae</name>
    <dbReference type="NCBI Taxonomy" id="2500179"/>
    <lineage>
        <taxon>Bacteria</taxon>
        <taxon>Pseudomonadati</taxon>
        <taxon>Pseudomonadota</taxon>
        <taxon>Alphaproteobacteria</taxon>
        <taxon>Rhodospirillales</taxon>
        <taxon>Rhodospirillaceae</taxon>
        <taxon>Hwanghaeella</taxon>
    </lineage>
</organism>
<accession>A0A3S2VRY0</accession>
<dbReference type="Gene3D" id="3.10.129.10">
    <property type="entry name" value="Hotdog Thioesterase"/>
    <property type="match status" value="1"/>
</dbReference>
<reference evidence="2" key="1">
    <citation type="submission" date="2019-01" db="EMBL/GenBank/DDBJ databases">
        <title>Gri0909 isolated from a small marine red alga.</title>
        <authorList>
            <person name="Kim J."/>
            <person name="Jeong S.E."/>
            <person name="Jeon C.O."/>
        </authorList>
    </citation>
    <scope>NUCLEOTIDE SEQUENCE [LARGE SCALE GENOMIC DNA]</scope>
    <source>
        <strain evidence="2">Gri0909</strain>
    </source>
</reference>
<dbReference type="CDD" id="cd00586">
    <property type="entry name" value="4HBT"/>
    <property type="match status" value="1"/>
</dbReference>
<gene>
    <name evidence="1" type="ORF">EOI86_07455</name>
</gene>
<dbReference type="SUPFAM" id="SSF54637">
    <property type="entry name" value="Thioesterase/thiol ester dehydrase-isomerase"/>
    <property type="match status" value="1"/>
</dbReference>
<dbReference type="InterPro" id="IPR029069">
    <property type="entry name" value="HotDog_dom_sf"/>
</dbReference>
<dbReference type="AlphaFoldDB" id="A0A3S2VRY0"/>
<dbReference type="Proteomes" id="UP000287447">
    <property type="component" value="Unassembled WGS sequence"/>
</dbReference>
<evidence type="ECO:0000313" key="2">
    <source>
        <dbReference type="Proteomes" id="UP000287447"/>
    </source>
</evidence>
<dbReference type="OrthoDB" id="7597365at2"/>
<dbReference type="RefSeq" id="WP_127764456.1">
    <property type="nucleotide sequence ID" value="NZ_SADE01000001.1"/>
</dbReference>
<name>A0A3S2VRY0_9PROT</name>
<keyword evidence="2" id="KW-1185">Reference proteome</keyword>
<dbReference type="EMBL" id="SADE01000001">
    <property type="protein sequence ID" value="RVU39084.1"/>
    <property type="molecule type" value="Genomic_DNA"/>
</dbReference>